<accession>A0A2W4JNA5</accession>
<dbReference type="InterPro" id="IPR046312">
    <property type="entry name" value="DUF6454"/>
</dbReference>
<evidence type="ECO:0000313" key="4">
    <source>
        <dbReference type="Proteomes" id="UP000249324"/>
    </source>
</evidence>
<gene>
    <name evidence="2" type="ORF">DIU77_010575</name>
    <name evidence="3" type="ORF">DIU77_12655</name>
</gene>
<keyword evidence="1" id="KW-0732">Signal</keyword>
<dbReference type="EMBL" id="QGUI02000119">
    <property type="protein sequence ID" value="MFO7192673.1"/>
    <property type="molecule type" value="Genomic_DNA"/>
</dbReference>
<reference evidence="3" key="2">
    <citation type="submission" date="2018-05" db="EMBL/GenBank/DDBJ databases">
        <authorList>
            <person name="Lanie J.A."/>
            <person name="Ng W.-L."/>
            <person name="Kazmierczak K.M."/>
            <person name="Andrzejewski T.M."/>
            <person name="Davidsen T.M."/>
            <person name="Wayne K.J."/>
            <person name="Tettelin H."/>
            <person name="Glass J.I."/>
            <person name="Rusch D."/>
            <person name="Podicherti R."/>
            <person name="Tsui H.-C.T."/>
            <person name="Winkler M.E."/>
        </authorList>
    </citation>
    <scope>NUCLEOTIDE SEQUENCE</scope>
    <source>
        <strain evidence="3">ZC4RG45</strain>
    </source>
</reference>
<feature type="chain" id="PRO_5016019292" evidence="1">
    <location>
        <begin position="26"/>
        <end position="323"/>
    </location>
</feature>
<dbReference type="AlphaFoldDB" id="A0A2W4JNA5"/>
<organism evidence="3">
    <name type="scientific">Thermocrispum agreste</name>
    <dbReference type="NCBI Taxonomy" id="37925"/>
    <lineage>
        <taxon>Bacteria</taxon>
        <taxon>Bacillati</taxon>
        <taxon>Actinomycetota</taxon>
        <taxon>Actinomycetes</taxon>
        <taxon>Pseudonocardiales</taxon>
        <taxon>Pseudonocardiaceae</taxon>
        <taxon>Thermocrispum</taxon>
    </lineage>
</organism>
<evidence type="ECO:0000256" key="1">
    <source>
        <dbReference type="SAM" id="SignalP"/>
    </source>
</evidence>
<reference evidence="2" key="1">
    <citation type="submission" date="2018-05" db="EMBL/GenBank/DDBJ databases">
        <authorList>
            <person name="Moura L."/>
            <person name="Setubal J.C."/>
        </authorList>
    </citation>
    <scope>NUCLEOTIDE SEQUENCE</scope>
    <source>
        <strain evidence="2">ZC4RG45</strain>
    </source>
</reference>
<evidence type="ECO:0000313" key="3">
    <source>
        <dbReference type="EMBL" id="PZM95277.1"/>
    </source>
</evidence>
<dbReference type="Pfam" id="PF20055">
    <property type="entry name" value="DUF6454"/>
    <property type="match status" value="1"/>
</dbReference>
<dbReference type="STRING" id="1111738.GCA_000427905_00313"/>
<sequence>MRARTFLALLAVPVAMIGVVGSSSAAPGDGKGKAHRDEPLAEAIRQVDRSTAWRLVDRIPLAFETHHPQGLAAVGDKLFLSSVEIIERPTPYPEPDEDGYDRSPGKGVGHVFVLTRDGKLIRDIEVGEGPEGTIYHPGGIDYDGRHVWVPVAEYRPNSSAIIYRIDPRTYRVTEEFGYRDHVGGVVVDRVTGDVHGVTWGSRRMVHWNRHGHLRKVEQNVSHFIDYQDCAYVGSRKQLCTGITELATADGGRFELGGAALLDLRDNAILHEVPLPGFSTAGHTITRNPVLFEVDGDTLRMIAAPDDGEEGAGTELLVYETDLS</sequence>
<dbReference type="EMBL" id="QGUI01000492">
    <property type="protein sequence ID" value="PZM95277.1"/>
    <property type="molecule type" value="Genomic_DNA"/>
</dbReference>
<feature type="signal peptide" evidence="1">
    <location>
        <begin position="1"/>
        <end position="25"/>
    </location>
</feature>
<reference evidence="2" key="4">
    <citation type="submission" date="2023-08" db="EMBL/GenBank/DDBJ databases">
        <authorList>
            <person name="Guima S.E.S."/>
            <person name="Martins L.F."/>
            <person name="Silva A.M."/>
            <person name="Setubal J.C."/>
        </authorList>
    </citation>
    <scope>NUCLEOTIDE SEQUENCE</scope>
    <source>
        <strain evidence="2">ZC4RG45</strain>
    </source>
</reference>
<proteinExistence type="predicted"/>
<comment type="caution">
    <text evidence="3">The sequence shown here is derived from an EMBL/GenBank/DDBJ whole genome shotgun (WGS) entry which is preliminary data.</text>
</comment>
<dbReference type="Proteomes" id="UP000249324">
    <property type="component" value="Unassembled WGS sequence"/>
</dbReference>
<protein>
    <submittedName>
        <fullName evidence="2">DUF6454 family protein</fullName>
    </submittedName>
</protein>
<dbReference type="SUPFAM" id="SSF75011">
    <property type="entry name" value="3-carboxy-cis,cis-mucoante lactonizing enzyme"/>
    <property type="match status" value="1"/>
</dbReference>
<reference evidence="2 4" key="3">
    <citation type="journal article" date="2021" name="BMC Genomics">
        <title>Genome-resolved metagenome and metatranscriptome analyses of thermophilic composting reveal key bacterial players and their metabolic interactions.</title>
        <authorList>
            <person name="Braga L.P.P."/>
            <person name="Pereira R.V."/>
            <person name="Martins L.F."/>
            <person name="Moura L.M.S."/>
            <person name="Sanchez F.B."/>
            <person name="Patane J.S.L."/>
            <person name="da Silva A.M."/>
            <person name="Setubal J.C."/>
        </authorList>
    </citation>
    <scope>NUCLEOTIDE SEQUENCE [LARGE SCALE GENOMIC DNA]</scope>
    <source>
        <strain evidence="2">ZC4RG45</strain>
    </source>
</reference>
<name>A0A2W4JNA5_9PSEU</name>
<evidence type="ECO:0000313" key="2">
    <source>
        <dbReference type="EMBL" id="MFO7192673.1"/>
    </source>
</evidence>